<reference evidence="1" key="1">
    <citation type="submission" date="2020-05" db="EMBL/GenBank/DDBJ databases">
        <authorList>
            <person name="Chiriac C."/>
            <person name="Salcher M."/>
            <person name="Ghai R."/>
            <person name="Kavagutti S V."/>
        </authorList>
    </citation>
    <scope>NUCLEOTIDE SEQUENCE</scope>
</reference>
<protein>
    <submittedName>
        <fullName evidence="1">Uncharacterized protein</fullName>
    </submittedName>
</protein>
<dbReference type="EMBL" id="LR798198">
    <property type="protein sequence ID" value="CAB5155492.1"/>
    <property type="molecule type" value="Genomic_DNA"/>
</dbReference>
<evidence type="ECO:0000313" key="1">
    <source>
        <dbReference type="EMBL" id="CAB5155492.1"/>
    </source>
</evidence>
<name>A0A6J7W6F7_9CAUD</name>
<gene>
    <name evidence="1" type="ORF">UFOVP149_12</name>
</gene>
<proteinExistence type="predicted"/>
<organism evidence="1">
    <name type="scientific">uncultured Caudovirales phage</name>
    <dbReference type="NCBI Taxonomy" id="2100421"/>
    <lineage>
        <taxon>Viruses</taxon>
        <taxon>Duplodnaviria</taxon>
        <taxon>Heunggongvirae</taxon>
        <taxon>Uroviricota</taxon>
        <taxon>Caudoviricetes</taxon>
        <taxon>Peduoviridae</taxon>
        <taxon>Maltschvirus</taxon>
        <taxon>Maltschvirus maltsch</taxon>
    </lineage>
</organism>
<accession>A0A6J7W6F7</accession>
<sequence length="54" mass="6410">MFKKLVEWFNSLWPTPIDDFVGGFCEDEYETLIKNKYGIADAWADTEEDDECKR</sequence>